<evidence type="ECO:0000256" key="1">
    <source>
        <dbReference type="ARBA" id="ARBA00023015"/>
    </source>
</evidence>
<evidence type="ECO:0000313" key="7">
    <source>
        <dbReference type="Proteomes" id="UP000466554"/>
    </source>
</evidence>
<keyword evidence="1" id="KW-0805">Transcription regulation</keyword>
<dbReference type="Pfam" id="PF00440">
    <property type="entry name" value="TetR_N"/>
    <property type="match status" value="1"/>
</dbReference>
<dbReference type="PANTHER" id="PTHR30055">
    <property type="entry name" value="HTH-TYPE TRANSCRIPTIONAL REGULATOR RUTR"/>
    <property type="match status" value="1"/>
</dbReference>
<gene>
    <name evidence="6" type="ORF">MPRF_42300</name>
</gene>
<dbReference type="InterPro" id="IPR050109">
    <property type="entry name" value="HTH-type_TetR-like_transc_reg"/>
</dbReference>
<evidence type="ECO:0000313" key="6">
    <source>
        <dbReference type="EMBL" id="BBY77331.1"/>
    </source>
</evidence>
<keyword evidence="3" id="KW-0804">Transcription</keyword>
<evidence type="ECO:0000256" key="4">
    <source>
        <dbReference type="PROSITE-ProRule" id="PRU00335"/>
    </source>
</evidence>
<accession>A0A7I7U8P3</accession>
<dbReference type="PROSITE" id="PS50977">
    <property type="entry name" value="HTH_TETR_2"/>
    <property type="match status" value="1"/>
</dbReference>
<dbReference type="SUPFAM" id="SSF46689">
    <property type="entry name" value="Homeodomain-like"/>
    <property type="match status" value="1"/>
</dbReference>
<proteinExistence type="predicted"/>
<dbReference type="AlphaFoldDB" id="A0A7I7U8P3"/>
<dbReference type="InterPro" id="IPR011075">
    <property type="entry name" value="TetR_C"/>
</dbReference>
<evidence type="ECO:0000256" key="2">
    <source>
        <dbReference type="ARBA" id="ARBA00023125"/>
    </source>
</evidence>
<protein>
    <submittedName>
        <fullName evidence="6">TetR family transcriptional regulator</fullName>
    </submittedName>
</protein>
<dbReference type="PANTHER" id="PTHR30055:SF148">
    <property type="entry name" value="TETR-FAMILY TRANSCRIPTIONAL REGULATOR"/>
    <property type="match status" value="1"/>
</dbReference>
<feature type="DNA-binding region" description="H-T-H motif" evidence="4">
    <location>
        <begin position="36"/>
        <end position="55"/>
    </location>
</feature>
<evidence type="ECO:0000259" key="5">
    <source>
        <dbReference type="PROSITE" id="PS50977"/>
    </source>
</evidence>
<keyword evidence="2 4" id="KW-0238">DNA-binding</keyword>
<evidence type="ECO:0000256" key="3">
    <source>
        <dbReference type="ARBA" id="ARBA00023163"/>
    </source>
</evidence>
<dbReference type="SUPFAM" id="SSF48498">
    <property type="entry name" value="Tetracyclin repressor-like, C-terminal domain"/>
    <property type="match status" value="1"/>
</dbReference>
<dbReference type="Gene3D" id="1.10.10.60">
    <property type="entry name" value="Homeodomain-like"/>
    <property type="match status" value="1"/>
</dbReference>
<dbReference type="Proteomes" id="UP000466554">
    <property type="component" value="Chromosome"/>
</dbReference>
<sequence length="197" mass="21792">MVVASTGVRPRGSAVTGSILRAARDLIEEHGLDSLTAEKVAARAAVGKTTVYRRWPNVWALVVDAFLEDVSALAPIREQDTVRESFQSSMRSLARAYRGPTGQLLRAVIGRAQVDAVLREEVRNRWVEPRRAVARELVRHGMESGELRGDLDPDVVLDTLYGPIYHRLLVPYTEAGLTDEYVDRVVDQVFSGAQQPG</sequence>
<dbReference type="GO" id="GO:0000976">
    <property type="term" value="F:transcription cis-regulatory region binding"/>
    <property type="evidence" value="ECO:0007669"/>
    <property type="project" value="TreeGrafter"/>
</dbReference>
<feature type="domain" description="HTH tetR-type" evidence="5">
    <location>
        <begin position="13"/>
        <end position="73"/>
    </location>
</feature>
<reference evidence="6 7" key="1">
    <citation type="journal article" date="2019" name="Emerg. Microbes Infect.">
        <title>Comprehensive subspecies identification of 175 nontuberculous mycobacteria species based on 7547 genomic profiles.</title>
        <authorList>
            <person name="Matsumoto Y."/>
            <person name="Kinjo T."/>
            <person name="Motooka D."/>
            <person name="Nabeya D."/>
            <person name="Jung N."/>
            <person name="Uechi K."/>
            <person name="Horii T."/>
            <person name="Iida T."/>
            <person name="Fujita J."/>
            <person name="Nakamura S."/>
        </authorList>
    </citation>
    <scope>NUCLEOTIDE SEQUENCE [LARGE SCALE GENOMIC DNA]</scope>
    <source>
        <strain evidence="6 7">JCM 6367</strain>
    </source>
</reference>
<dbReference type="EMBL" id="AP022598">
    <property type="protein sequence ID" value="BBY77331.1"/>
    <property type="molecule type" value="Genomic_DNA"/>
</dbReference>
<dbReference type="Pfam" id="PF16859">
    <property type="entry name" value="TetR_C_11"/>
    <property type="match status" value="1"/>
</dbReference>
<dbReference type="Gene3D" id="1.10.357.10">
    <property type="entry name" value="Tetracycline Repressor, domain 2"/>
    <property type="match status" value="1"/>
</dbReference>
<dbReference type="InterPro" id="IPR001647">
    <property type="entry name" value="HTH_TetR"/>
</dbReference>
<dbReference type="PRINTS" id="PR00455">
    <property type="entry name" value="HTHTETR"/>
</dbReference>
<dbReference type="InterPro" id="IPR009057">
    <property type="entry name" value="Homeodomain-like_sf"/>
</dbReference>
<organism evidence="6 7">
    <name type="scientific">Mycolicibacterium parafortuitum</name>
    <name type="common">Mycobacterium parafortuitum</name>
    <dbReference type="NCBI Taxonomy" id="39692"/>
    <lineage>
        <taxon>Bacteria</taxon>
        <taxon>Bacillati</taxon>
        <taxon>Actinomycetota</taxon>
        <taxon>Actinomycetes</taxon>
        <taxon>Mycobacteriales</taxon>
        <taxon>Mycobacteriaceae</taxon>
        <taxon>Mycolicibacterium</taxon>
    </lineage>
</organism>
<name>A0A7I7U8P3_MYCPF</name>
<dbReference type="InterPro" id="IPR036271">
    <property type="entry name" value="Tet_transcr_reg_TetR-rel_C_sf"/>
</dbReference>
<dbReference type="GO" id="GO:0003700">
    <property type="term" value="F:DNA-binding transcription factor activity"/>
    <property type="evidence" value="ECO:0007669"/>
    <property type="project" value="TreeGrafter"/>
</dbReference>